<organism evidence="2 3">
    <name type="scientific">Chrysochromulina tobinii</name>
    <dbReference type="NCBI Taxonomy" id="1460289"/>
    <lineage>
        <taxon>Eukaryota</taxon>
        <taxon>Haptista</taxon>
        <taxon>Haptophyta</taxon>
        <taxon>Prymnesiophyceae</taxon>
        <taxon>Prymnesiales</taxon>
        <taxon>Chrysochromulinaceae</taxon>
        <taxon>Chrysochromulina</taxon>
    </lineage>
</organism>
<evidence type="ECO:0008006" key="4">
    <source>
        <dbReference type="Google" id="ProtNLM"/>
    </source>
</evidence>
<proteinExistence type="predicted"/>
<comment type="caution">
    <text evidence="2">The sequence shown here is derived from an EMBL/GenBank/DDBJ whole genome shotgun (WGS) entry which is preliminary data.</text>
</comment>
<name>A0A0M0J6M7_9EUKA</name>
<keyword evidence="3" id="KW-1185">Reference proteome</keyword>
<evidence type="ECO:0000313" key="3">
    <source>
        <dbReference type="Proteomes" id="UP000037460"/>
    </source>
</evidence>
<dbReference type="InterPro" id="IPR036890">
    <property type="entry name" value="HATPase_C_sf"/>
</dbReference>
<dbReference type="Proteomes" id="UP000037460">
    <property type="component" value="Unassembled WGS sequence"/>
</dbReference>
<evidence type="ECO:0000313" key="2">
    <source>
        <dbReference type="EMBL" id="KOO21883.1"/>
    </source>
</evidence>
<dbReference type="EMBL" id="JWZX01003325">
    <property type="protein sequence ID" value="KOO21883.1"/>
    <property type="molecule type" value="Genomic_DNA"/>
</dbReference>
<accession>A0A0M0J6M7</accession>
<feature type="region of interest" description="Disordered" evidence="1">
    <location>
        <begin position="577"/>
        <end position="596"/>
    </location>
</feature>
<dbReference type="SUPFAM" id="SSF55874">
    <property type="entry name" value="ATPase domain of HSP90 chaperone/DNA topoisomerase II/histidine kinase"/>
    <property type="match status" value="1"/>
</dbReference>
<dbReference type="AlphaFoldDB" id="A0A0M0J6M7"/>
<sequence length="825" mass="88875">MLAASVKAHAETHAECDEKKAKLAASFKAHAETQWTCDEERRKHMASVQAHAETHAEYHEEKAKLAASVKAHAEMQVAYDEEKAKLVASVKAHAETHAACVSACAACGEEKAKLAASFTAHAETQVTYDEEKAKLAASVKAHAETQVAYDEEKAELVASVKAHALAQAEAESKGSRAVNQTFQRVMSNNSLMCELALKQLTSFTLSEADDATRSVLLDGLRCILAESMAGVQMQAETQAECDDERANLAASVKAHAETHAECDEEKAKLAASVKAHAETQEAYDEEKAKLVASVKAHAETHAECDEETRKLVASVKAHAETHAECDEETRKLVASVKAHAETHAECDVETRKLVASVKAHAETQVAYDEEKAKLAASVKAHALTQAEAESKGNRVINHTSKRVMSNTSLMCELALKQLSSFTLSEADDATRSVLLERLRRTLAESIAGFHMCKTVLLQTSIISGEYHPVREEFTLEQIFEHLGLSAALRVVIDAADTRSMRADKALLTSILFNASQNALVHGEQGGTVHVGAALSDGSPSCLTVTIRNAPGVNHAKLIAFTQAKGNVDLLAIRAGEGSAPSKNQDESKRSRVNSSELCKPSRELSKMAVGTVDSTYLGLGAILRDARAFNPPALTSLAIGAHEVAFSITLDVVLVEHDASAAQTRVLPTGLVFVWLDDDDMPRIYADAVLRAAKANMDASLILGETYEEARTCLARVMELSAAHGEERMIVLLDQNIDQYHECATEGVLQGTEICREMRRRGFRGTIAICSANDEPKDEYMYLQAGANVSIGKGLAGGLSAILSKLADAHFETREALSTREVPPA</sequence>
<gene>
    <name evidence="2" type="ORF">Ctob_000266</name>
</gene>
<reference evidence="3" key="1">
    <citation type="journal article" date="2015" name="PLoS Genet.">
        <title>Genome Sequence and Transcriptome Analyses of Chrysochromulina tobin: Metabolic Tools for Enhanced Algal Fitness in the Prominent Order Prymnesiales (Haptophyceae).</title>
        <authorList>
            <person name="Hovde B.T."/>
            <person name="Deodato C.R."/>
            <person name="Hunsperger H.M."/>
            <person name="Ryken S.A."/>
            <person name="Yost W."/>
            <person name="Jha R.K."/>
            <person name="Patterson J."/>
            <person name="Monnat R.J. Jr."/>
            <person name="Barlow S.B."/>
            <person name="Starkenburg S.R."/>
            <person name="Cattolico R.A."/>
        </authorList>
    </citation>
    <scope>NUCLEOTIDE SEQUENCE</scope>
    <source>
        <strain evidence="3">CCMP291</strain>
    </source>
</reference>
<protein>
    <recommendedName>
        <fullName evidence="4">Response regulatory domain-containing protein</fullName>
    </recommendedName>
</protein>
<evidence type="ECO:0000256" key="1">
    <source>
        <dbReference type="SAM" id="MobiDB-lite"/>
    </source>
</evidence>